<dbReference type="EMBL" id="UESZ01000001">
    <property type="protein sequence ID" value="SSA33158.1"/>
    <property type="molecule type" value="Genomic_DNA"/>
</dbReference>
<dbReference type="RefSeq" id="WP_109683891.1">
    <property type="nucleotide sequence ID" value="NZ_QGDN01000001.1"/>
</dbReference>
<evidence type="ECO:0000313" key="2">
    <source>
        <dbReference type="Proteomes" id="UP000250028"/>
    </source>
</evidence>
<evidence type="ECO:0000313" key="1">
    <source>
        <dbReference type="EMBL" id="SSA33158.1"/>
    </source>
</evidence>
<protein>
    <submittedName>
        <fullName evidence="1">Uncharacterized protein</fullName>
    </submittedName>
</protein>
<gene>
    <name evidence="1" type="ORF">SAMN04489750_0430</name>
</gene>
<dbReference type="Proteomes" id="UP000250028">
    <property type="component" value="Unassembled WGS sequence"/>
</dbReference>
<proteinExistence type="predicted"/>
<organism evidence="1 2">
    <name type="scientific">Branchiibius hedensis</name>
    <dbReference type="NCBI Taxonomy" id="672460"/>
    <lineage>
        <taxon>Bacteria</taxon>
        <taxon>Bacillati</taxon>
        <taxon>Actinomycetota</taxon>
        <taxon>Actinomycetes</taxon>
        <taxon>Micrococcales</taxon>
        <taxon>Dermacoccaceae</taxon>
        <taxon>Branchiibius</taxon>
    </lineage>
</organism>
<sequence>MEINKLMTRTHRAAATSRYALSTTPESFLDGSRSGVPATGVVRVRDEVCGRSIADAPFFTTRVIRSASVELILT</sequence>
<reference evidence="2" key="1">
    <citation type="submission" date="2016-10" db="EMBL/GenBank/DDBJ databases">
        <authorList>
            <person name="Varghese N."/>
            <person name="Submissions S."/>
        </authorList>
    </citation>
    <scope>NUCLEOTIDE SEQUENCE [LARGE SCALE GENOMIC DNA]</scope>
    <source>
        <strain evidence="2">DSM 22951</strain>
    </source>
</reference>
<name>A0A2Y8ZPC0_9MICO</name>
<accession>A0A2Y8ZPC0</accession>
<dbReference type="AlphaFoldDB" id="A0A2Y8ZPC0"/>
<keyword evidence="2" id="KW-1185">Reference proteome</keyword>